<dbReference type="Proteomes" id="UP000319143">
    <property type="component" value="Unassembled WGS sequence"/>
</dbReference>
<dbReference type="AlphaFoldDB" id="A0A5C6DZ01"/>
<dbReference type="EMBL" id="SJPV01000001">
    <property type="protein sequence ID" value="TWU42673.1"/>
    <property type="molecule type" value="Genomic_DNA"/>
</dbReference>
<dbReference type="Pfam" id="PF13519">
    <property type="entry name" value="VWA_2"/>
    <property type="match status" value="1"/>
</dbReference>
<dbReference type="InterPro" id="IPR002035">
    <property type="entry name" value="VWF_A"/>
</dbReference>
<evidence type="ECO:0000313" key="3">
    <source>
        <dbReference type="EMBL" id="TWU42673.1"/>
    </source>
</evidence>
<reference evidence="3 4" key="1">
    <citation type="submission" date="2019-02" db="EMBL/GenBank/DDBJ databases">
        <title>Deep-cultivation of Planctomycetes and their phenomic and genomic characterization uncovers novel biology.</title>
        <authorList>
            <person name="Wiegand S."/>
            <person name="Jogler M."/>
            <person name="Boedeker C."/>
            <person name="Pinto D."/>
            <person name="Vollmers J."/>
            <person name="Rivas-Marin E."/>
            <person name="Kohn T."/>
            <person name="Peeters S.H."/>
            <person name="Heuer A."/>
            <person name="Rast P."/>
            <person name="Oberbeckmann S."/>
            <person name="Bunk B."/>
            <person name="Jeske O."/>
            <person name="Meyerdierks A."/>
            <person name="Storesund J.E."/>
            <person name="Kallscheuer N."/>
            <person name="Luecker S."/>
            <person name="Lage O.M."/>
            <person name="Pohl T."/>
            <person name="Merkel B.J."/>
            <person name="Hornburger P."/>
            <person name="Mueller R.-W."/>
            <person name="Bruemmer F."/>
            <person name="Labrenz M."/>
            <person name="Spormann A.M."/>
            <person name="Op Den Camp H."/>
            <person name="Overmann J."/>
            <person name="Amann R."/>
            <person name="Jetten M.S.M."/>
            <person name="Mascher T."/>
            <person name="Medema M.H."/>
            <person name="Devos D.P."/>
            <person name="Kaster A.-K."/>
            <person name="Ovreas L."/>
            <person name="Rohde M."/>
            <person name="Galperin M.Y."/>
            <person name="Jogler C."/>
        </authorList>
    </citation>
    <scope>NUCLEOTIDE SEQUENCE [LARGE SCALE GENOMIC DNA]</scope>
    <source>
        <strain evidence="3 4">Poly41</strain>
    </source>
</reference>
<dbReference type="Gene3D" id="3.40.50.410">
    <property type="entry name" value="von Willebrand factor, type A domain"/>
    <property type="match status" value="1"/>
</dbReference>
<proteinExistence type="predicted"/>
<dbReference type="PANTHER" id="PTHR22550">
    <property type="entry name" value="SPORE GERMINATION PROTEIN"/>
    <property type="match status" value="1"/>
</dbReference>
<gene>
    <name evidence="3" type="ORF">Poly41_09720</name>
</gene>
<feature type="transmembrane region" description="Helical" evidence="1">
    <location>
        <begin position="14"/>
        <end position="30"/>
    </location>
</feature>
<keyword evidence="4" id="KW-1185">Reference proteome</keyword>
<name>A0A5C6DZ01_9BACT</name>
<feature type="domain" description="VWFA" evidence="2">
    <location>
        <begin position="97"/>
        <end position="203"/>
    </location>
</feature>
<accession>A0A5C6DZ01</accession>
<dbReference type="OrthoDB" id="9807628at2"/>
<organism evidence="3 4">
    <name type="scientific">Novipirellula artificiosorum</name>
    <dbReference type="NCBI Taxonomy" id="2528016"/>
    <lineage>
        <taxon>Bacteria</taxon>
        <taxon>Pseudomonadati</taxon>
        <taxon>Planctomycetota</taxon>
        <taxon>Planctomycetia</taxon>
        <taxon>Pirellulales</taxon>
        <taxon>Pirellulaceae</taxon>
        <taxon>Novipirellula</taxon>
    </lineage>
</organism>
<dbReference type="SUPFAM" id="SSF53300">
    <property type="entry name" value="vWA-like"/>
    <property type="match status" value="1"/>
</dbReference>
<comment type="caution">
    <text evidence="3">The sequence shown here is derived from an EMBL/GenBank/DDBJ whole genome shotgun (WGS) entry which is preliminary data.</text>
</comment>
<keyword evidence="1" id="KW-0472">Membrane</keyword>
<dbReference type="InterPro" id="IPR050768">
    <property type="entry name" value="UPF0353/GerABKA_families"/>
</dbReference>
<evidence type="ECO:0000256" key="1">
    <source>
        <dbReference type="SAM" id="Phobius"/>
    </source>
</evidence>
<protein>
    <recommendedName>
        <fullName evidence="2">VWFA domain-containing protein</fullName>
    </recommendedName>
</protein>
<evidence type="ECO:0000313" key="4">
    <source>
        <dbReference type="Proteomes" id="UP000319143"/>
    </source>
</evidence>
<dbReference type="InterPro" id="IPR036465">
    <property type="entry name" value="vWFA_dom_sf"/>
</dbReference>
<sequence>MNELWNHFHFLRPLWLWALPVVVFVWWLRVRANDPKQAVKGEIASHLLEHLVKSPTVTSSIRPITLLLPLWIVAVVSLAGPAFRRQPSPFAEDKAQLMILAKMTPSMLTEDLQPSRLERVRTKLHDLLDLRKGSGSGLIAYAGSAHLVMPVTTDAGVIDHMLEALDPSIMPSEGDNLVQALDAAVKQLSEQNAAGSILVVTDAIDAGQLSALQRWRAENAMSVQILAALRNDASLAASGIPKAADTLHARVQIVSPDDHDIESIAKSADRSIVTASNADAAQWRDDGYFLVPVLAIGALFWSRRGWSVSVR</sequence>
<keyword evidence="1" id="KW-0812">Transmembrane</keyword>
<dbReference type="PANTHER" id="PTHR22550:SF14">
    <property type="entry name" value="VWFA DOMAIN-CONTAINING PROTEIN"/>
    <property type="match status" value="1"/>
</dbReference>
<keyword evidence="1" id="KW-1133">Transmembrane helix</keyword>
<dbReference type="RefSeq" id="WP_146524682.1">
    <property type="nucleotide sequence ID" value="NZ_SJPV01000001.1"/>
</dbReference>
<evidence type="ECO:0000259" key="2">
    <source>
        <dbReference type="Pfam" id="PF13519"/>
    </source>
</evidence>
<feature type="transmembrane region" description="Helical" evidence="1">
    <location>
        <begin position="64"/>
        <end position="83"/>
    </location>
</feature>